<dbReference type="PROSITE" id="PS50943">
    <property type="entry name" value="HTH_CROC1"/>
    <property type="match status" value="1"/>
</dbReference>
<dbReference type="GO" id="GO:0003677">
    <property type="term" value="F:DNA binding"/>
    <property type="evidence" value="ECO:0007669"/>
    <property type="project" value="UniProtKB-KW"/>
</dbReference>
<dbReference type="KEGG" id="ahk:NCTC10172_00487"/>
<dbReference type="Proteomes" id="UP000290909">
    <property type="component" value="Chromosome"/>
</dbReference>
<accession>A0A449BJ39</accession>
<dbReference type="EMBL" id="LR215050">
    <property type="protein sequence ID" value="VEU82476.1"/>
    <property type="molecule type" value="Genomic_DNA"/>
</dbReference>
<dbReference type="RefSeq" id="WP_035368017.1">
    <property type="nucleotide sequence ID" value="NZ_LR215050.1"/>
</dbReference>
<protein>
    <submittedName>
        <fullName evidence="3">Transcriptional regulator</fullName>
    </submittedName>
</protein>
<name>A0A449BJ39_9MOLU</name>
<organism evidence="3 4">
    <name type="scientific">Acholeplasma hippikon</name>
    <dbReference type="NCBI Taxonomy" id="264636"/>
    <lineage>
        <taxon>Bacteria</taxon>
        <taxon>Bacillati</taxon>
        <taxon>Mycoplasmatota</taxon>
        <taxon>Mollicutes</taxon>
        <taxon>Acholeplasmatales</taxon>
        <taxon>Acholeplasmataceae</taxon>
        <taxon>Acholeplasma</taxon>
    </lineage>
</organism>
<dbReference type="InterPro" id="IPR001387">
    <property type="entry name" value="Cro/C1-type_HTH"/>
</dbReference>
<gene>
    <name evidence="3" type="ORF">NCTC10172_00487</name>
</gene>
<dbReference type="Gene3D" id="1.10.260.40">
    <property type="entry name" value="lambda repressor-like DNA-binding domains"/>
    <property type="match status" value="1"/>
</dbReference>
<dbReference type="InterPro" id="IPR010982">
    <property type="entry name" value="Lambda_DNA-bd_dom_sf"/>
</dbReference>
<evidence type="ECO:0000256" key="1">
    <source>
        <dbReference type="ARBA" id="ARBA00023125"/>
    </source>
</evidence>
<dbReference type="AlphaFoldDB" id="A0A449BJ39"/>
<proteinExistence type="predicted"/>
<dbReference type="SMART" id="SM00530">
    <property type="entry name" value="HTH_XRE"/>
    <property type="match status" value="1"/>
</dbReference>
<dbReference type="PANTHER" id="PTHR46558">
    <property type="entry name" value="TRACRIPTIONAL REGULATORY PROTEIN-RELATED-RELATED"/>
    <property type="match status" value="1"/>
</dbReference>
<sequence>MNYKKLVKEIREKLIITQEELAALLGVSFASINRWETGKHEPTTKIKRKIVELCKANNIDLEEKE</sequence>
<feature type="domain" description="HTH cro/C1-type" evidence="2">
    <location>
        <begin position="7"/>
        <end position="61"/>
    </location>
</feature>
<keyword evidence="1" id="KW-0238">DNA-binding</keyword>
<dbReference type="PANTHER" id="PTHR46558:SF4">
    <property type="entry name" value="DNA-BIDING PHAGE PROTEIN"/>
    <property type="match status" value="1"/>
</dbReference>
<evidence type="ECO:0000259" key="2">
    <source>
        <dbReference type="PROSITE" id="PS50943"/>
    </source>
</evidence>
<evidence type="ECO:0000313" key="4">
    <source>
        <dbReference type="Proteomes" id="UP000290909"/>
    </source>
</evidence>
<reference evidence="3 4" key="1">
    <citation type="submission" date="2019-01" db="EMBL/GenBank/DDBJ databases">
        <authorList>
            <consortium name="Pathogen Informatics"/>
        </authorList>
    </citation>
    <scope>NUCLEOTIDE SEQUENCE [LARGE SCALE GENOMIC DNA]</scope>
    <source>
        <strain evidence="3 4">NCTC10172</strain>
    </source>
</reference>
<dbReference type="STRING" id="1408416.GCA_000702765_00002"/>
<evidence type="ECO:0000313" key="3">
    <source>
        <dbReference type="EMBL" id="VEU82476.1"/>
    </source>
</evidence>
<dbReference type="SUPFAM" id="SSF47413">
    <property type="entry name" value="lambda repressor-like DNA-binding domains"/>
    <property type="match status" value="1"/>
</dbReference>
<dbReference type="Pfam" id="PF01381">
    <property type="entry name" value="HTH_3"/>
    <property type="match status" value="1"/>
</dbReference>
<dbReference type="CDD" id="cd00093">
    <property type="entry name" value="HTH_XRE"/>
    <property type="match status" value="1"/>
</dbReference>
<keyword evidence="4" id="KW-1185">Reference proteome</keyword>